<evidence type="ECO:0000313" key="3">
    <source>
        <dbReference type="Proteomes" id="UP001374584"/>
    </source>
</evidence>
<comment type="caution">
    <text evidence="2">The sequence shown here is derived from an EMBL/GenBank/DDBJ whole genome shotgun (WGS) entry which is preliminary data.</text>
</comment>
<evidence type="ECO:0000313" key="2">
    <source>
        <dbReference type="EMBL" id="KAK7371863.1"/>
    </source>
</evidence>
<keyword evidence="3" id="KW-1185">Reference proteome</keyword>
<gene>
    <name evidence="2" type="ORF">VNO80_05229</name>
</gene>
<dbReference type="EMBL" id="JAYMYR010000003">
    <property type="protein sequence ID" value="KAK7371863.1"/>
    <property type="molecule type" value="Genomic_DNA"/>
</dbReference>
<keyword evidence="1" id="KW-1133">Transmembrane helix</keyword>
<keyword evidence="1" id="KW-0812">Transmembrane</keyword>
<name>A0AAN9NJL3_PHACN</name>
<organism evidence="2 3">
    <name type="scientific">Phaseolus coccineus</name>
    <name type="common">Scarlet runner bean</name>
    <name type="synonym">Phaseolus multiflorus</name>
    <dbReference type="NCBI Taxonomy" id="3886"/>
    <lineage>
        <taxon>Eukaryota</taxon>
        <taxon>Viridiplantae</taxon>
        <taxon>Streptophyta</taxon>
        <taxon>Embryophyta</taxon>
        <taxon>Tracheophyta</taxon>
        <taxon>Spermatophyta</taxon>
        <taxon>Magnoliopsida</taxon>
        <taxon>eudicotyledons</taxon>
        <taxon>Gunneridae</taxon>
        <taxon>Pentapetalae</taxon>
        <taxon>rosids</taxon>
        <taxon>fabids</taxon>
        <taxon>Fabales</taxon>
        <taxon>Fabaceae</taxon>
        <taxon>Papilionoideae</taxon>
        <taxon>50 kb inversion clade</taxon>
        <taxon>NPAAA clade</taxon>
        <taxon>indigoferoid/millettioid clade</taxon>
        <taxon>Phaseoleae</taxon>
        <taxon>Phaseolus</taxon>
    </lineage>
</organism>
<proteinExistence type="predicted"/>
<accession>A0AAN9NJL3</accession>
<feature type="transmembrane region" description="Helical" evidence="1">
    <location>
        <begin position="38"/>
        <end position="59"/>
    </location>
</feature>
<evidence type="ECO:0000256" key="1">
    <source>
        <dbReference type="SAM" id="Phobius"/>
    </source>
</evidence>
<keyword evidence="1" id="KW-0472">Membrane</keyword>
<dbReference type="AlphaFoldDB" id="A0AAN9NJL3"/>
<protein>
    <submittedName>
        <fullName evidence="2">Uncharacterized protein</fullName>
    </submittedName>
</protein>
<sequence length="88" mass="9652">MTRFEQSFCKVHLISSINVFVVRTNYCIAREGKGREGIICFCLPSSAIAIAASAFLSAIHGLAWLPLPPLGTSFNASMVYVIFLFLSH</sequence>
<dbReference type="Proteomes" id="UP001374584">
    <property type="component" value="Unassembled WGS sequence"/>
</dbReference>
<feature type="transmembrane region" description="Helical" evidence="1">
    <location>
        <begin position="65"/>
        <end position="86"/>
    </location>
</feature>
<reference evidence="2 3" key="1">
    <citation type="submission" date="2024-01" db="EMBL/GenBank/DDBJ databases">
        <title>The genomes of 5 underutilized Papilionoideae crops provide insights into root nodulation and disease resistanc.</title>
        <authorList>
            <person name="Jiang F."/>
        </authorList>
    </citation>
    <scope>NUCLEOTIDE SEQUENCE [LARGE SCALE GENOMIC DNA]</scope>
    <source>
        <strain evidence="2">JINMINGXINNONG_FW02</strain>
        <tissue evidence="2">Leaves</tissue>
    </source>
</reference>